<evidence type="ECO:0000256" key="1">
    <source>
        <dbReference type="SAM" id="MobiDB-lite"/>
    </source>
</evidence>
<dbReference type="EMBL" id="SRLO01000045">
    <property type="protein sequence ID" value="TNN81734.1"/>
    <property type="molecule type" value="Genomic_DNA"/>
</dbReference>
<dbReference type="AlphaFoldDB" id="A0A4Z2IW01"/>
<proteinExistence type="predicted"/>
<feature type="region of interest" description="Disordered" evidence="1">
    <location>
        <begin position="27"/>
        <end position="73"/>
    </location>
</feature>
<accession>A0A4Z2IW01</accession>
<keyword evidence="3" id="KW-1185">Reference proteome</keyword>
<feature type="compositionally biased region" description="Basic and acidic residues" evidence="1">
    <location>
        <begin position="35"/>
        <end position="50"/>
    </location>
</feature>
<name>A0A4Z2IW01_9TELE</name>
<sequence length="73" mass="8398">MWISSTDWFTNWEEQWRHVAGCLSAGGEQRQVSGRRRDQPVRSKPLEKLAGKRPSPTGHQPVYRSPSRHLAIC</sequence>
<gene>
    <name evidence="2" type="ORF">EYF80_008180</name>
</gene>
<dbReference type="Proteomes" id="UP000314294">
    <property type="component" value="Unassembled WGS sequence"/>
</dbReference>
<organism evidence="2 3">
    <name type="scientific">Liparis tanakae</name>
    <name type="common">Tanaka's snailfish</name>
    <dbReference type="NCBI Taxonomy" id="230148"/>
    <lineage>
        <taxon>Eukaryota</taxon>
        <taxon>Metazoa</taxon>
        <taxon>Chordata</taxon>
        <taxon>Craniata</taxon>
        <taxon>Vertebrata</taxon>
        <taxon>Euteleostomi</taxon>
        <taxon>Actinopterygii</taxon>
        <taxon>Neopterygii</taxon>
        <taxon>Teleostei</taxon>
        <taxon>Neoteleostei</taxon>
        <taxon>Acanthomorphata</taxon>
        <taxon>Eupercaria</taxon>
        <taxon>Perciformes</taxon>
        <taxon>Cottioidei</taxon>
        <taxon>Cottales</taxon>
        <taxon>Liparidae</taxon>
        <taxon>Liparis</taxon>
    </lineage>
</organism>
<reference evidence="2 3" key="1">
    <citation type="submission" date="2019-03" db="EMBL/GenBank/DDBJ databases">
        <title>First draft genome of Liparis tanakae, snailfish: a comprehensive survey of snailfish specific genes.</title>
        <authorList>
            <person name="Kim W."/>
            <person name="Song I."/>
            <person name="Jeong J.-H."/>
            <person name="Kim D."/>
            <person name="Kim S."/>
            <person name="Ryu S."/>
            <person name="Song J.Y."/>
            <person name="Lee S.K."/>
        </authorList>
    </citation>
    <scope>NUCLEOTIDE SEQUENCE [LARGE SCALE GENOMIC DNA]</scope>
    <source>
        <tissue evidence="2">Muscle</tissue>
    </source>
</reference>
<protein>
    <submittedName>
        <fullName evidence="2">Uncharacterized protein</fullName>
    </submittedName>
</protein>
<evidence type="ECO:0000313" key="2">
    <source>
        <dbReference type="EMBL" id="TNN81734.1"/>
    </source>
</evidence>
<comment type="caution">
    <text evidence="2">The sequence shown here is derived from an EMBL/GenBank/DDBJ whole genome shotgun (WGS) entry which is preliminary data.</text>
</comment>
<evidence type="ECO:0000313" key="3">
    <source>
        <dbReference type="Proteomes" id="UP000314294"/>
    </source>
</evidence>